<reference evidence="3" key="1">
    <citation type="submission" date="2016-10" db="EMBL/GenBank/DDBJ databases">
        <authorList>
            <person name="Varghese N."/>
            <person name="Submissions S."/>
        </authorList>
    </citation>
    <scope>NUCLEOTIDE SEQUENCE [LARGE SCALE GENOMIC DNA]</scope>
    <source>
        <strain evidence="3">ATCC 700379</strain>
    </source>
</reference>
<dbReference type="PROSITE" id="PS51192">
    <property type="entry name" value="HELICASE_ATP_BIND_1"/>
    <property type="match status" value="1"/>
</dbReference>
<dbReference type="InterPro" id="IPR006935">
    <property type="entry name" value="Helicase/UvrB_N"/>
</dbReference>
<dbReference type="InterPro" id="IPR027417">
    <property type="entry name" value="P-loop_NTPase"/>
</dbReference>
<keyword evidence="3" id="KW-1185">Reference proteome</keyword>
<dbReference type="GO" id="GO:0016787">
    <property type="term" value="F:hydrolase activity"/>
    <property type="evidence" value="ECO:0007669"/>
    <property type="project" value="InterPro"/>
</dbReference>
<organism evidence="2 3">
    <name type="scientific">Sporolactobacillus nakayamae</name>
    <dbReference type="NCBI Taxonomy" id="269670"/>
    <lineage>
        <taxon>Bacteria</taxon>
        <taxon>Bacillati</taxon>
        <taxon>Bacillota</taxon>
        <taxon>Bacilli</taxon>
        <taxon>Bacillales</taxon>
        <taxon>Sporolactobacillaceae</taxon>
        <taxon>Sporolactobacillus</taxon>
    </lineage>
</organism>
<dbReference type="Gene3D" id="3.40.50.300">
    <property type="entry name" value="P-loop containing nucleotide triphosphate hydrolases"/>
    <property type="match status" value="2"/>
</dbReference>
<dbReference type="InterPro" id="IPR050742">
    <property type="entry name" value="Helicase_Restrict-Modif_Enz"/>
</dbReference>
<dbReference type="SUPFAM" id="SSF52540">
    <property type="entry name" value="P-loop containing nucleoside triphosphate hydrolases"/>
    <property type="match status" value="2"/>
</dbReference>
<sequence>MITNEQFRHLLAGYKQLKKENVYLKRLNAELIRTPNSDRKFIEREIQQKPIKNEETNYLSNYSLPDEKVSLFRSLFHGRDDVYSVRWESKKGMSGYSPACRYEWQRPICRKPEIACSKCPNRTLLPLNQQTIFEHLSGEKTVGLYPMLKNEKCWFLAVDFDKKSWQEDVQAFLKVSKQYGLPFCIERSRSGNGAHLWLFFMEPIPAKSARQLGAILLSKTLEECYELGLDSFDRLFPNQDTMPKGGFGNLIALPLQKKARMRGNSIFVDENWTPYSDQWLYLSSVHKVNQRKIDDILSNLSTVNKKQTKQEWPDKIKVVITNGIYLNSHKLPSMVLDRIRELACFSNPEFYRKQARRMTMSGIPHKINCSDEIGENLVIPRGCLDKLKSLAKEHSMEITIEDQRYIGIEIEPVFHGRLTSIQQDALETLLENDYGILAAVPGFGKTVVSAALLAKRKVNTLIVVHRLQLLEQWIEKISLLLGISKNEIGQIGGGKNRITGTIDIAMIQSLNGKSGVKALVTQYGQVIVDECHHIAAYSFEKVLKHIRTKFVLGLTATPVRKDGLHPIIEMQCGPIRFKVNAKTQSKVQTFNHILLPRQTKFKSELTDIQKLFTELVNDQDRNDLIFNDVLESLEEKRKPIIITERVAHASTLKKRFAPFVKQIVVLSGQGKRSERKHELQYLADLPAEVECLVIATGKYIGEGFDDSRLDTLFLVMPISWKGTLEQYVGRLHREHPNKNEVRVYDYVDSSVPVLNKMYQKRLKGYRAMGYVHVSQSSNKSEQMRLF</sequence>
<dbReference type="GO" id="GO:0003677">
    <property type="term" value="F:DNA binding"/>
    <property type="evidence" value="ECO:0007669"/>
    <property type="project" value="InterPro"/>
</dbReference>
<dbReference type="Proteomes" id="UP000198752">
    <property type="component" value="Unassembled WGS sequence"/>
</dbReference>
<dbReference type="GO" id="GO:0005524">
    <property type="term" value="F:ATP binding"/>
    <property type="evidence" value="ECO:0007669"/>
    <property type="project" value="InterPro"/>
</dbReference>
<dbReference type="GO" id="GO:0005829">
    <property type="term" value="C:cytosol"/>
    <property type="evidence" value="ECO:0007669"/>
    <property type="project" value="TreeGrafter"/>
</dbReference>
<dbReference type="EMBL" id="FOOY01000019">
    <property type="protein sequence ID" value="SFG72468.1"/>
    <property type="molecule type" value="Genomic_DNA"/>
</dbReference>
<dbReference type="InterPro" id="IPR054347">
    <property type="entry name" value="TOTE_primase"/>
</dbReference>
<dbReference type="OrthoDB" id="9802848at2"/>
<dbReference type="CDD" id="cd18785">
    <property type="entry name" value="SF2_C"/>
    <property type="match status" value="1"/>
</dbReference>
<evidence type="ECO:0000259" key="1">
    <source>
        <dbReference type="PROSITE" id="PS51192"/>
    </source>
</evidence>
<dbReference type="AlphaFoldDB" id="A0A1I2U5W6"/>
<proteinExistence type="predicted"/>
<evidence type="ECO:0000313" key="2">
    <source>
        <dbReference type="EMBL" id="SFG72468.1"/>
    </source>
</evidence>
<evidence type="ECO:0000313" key="3">
    <source>
        <dbReference type="Proteomes" id="UP000198752"/>
    </source>
</evidence>
<accession>A0A1I2U5W6</accession>
<dbReference type="Pfam" id="PF22548">
    <property type="entry name" value="AEP-TOTE"/>
    <property type="match status" value="1"/>
</dbReference>
<gene>
    <name evidence="2" type="ORF">SAMN02982927_02559</name>
</gene>
<name>A0A1I2U5W6_9BACL</name>
<dbReference type="SMART" id="SM00487">
    <property type="entry name" value="DEXDc"/>
    <property type="match status" value="1"/>
</dbReference>
<dbReference type="Pfam" id="PF04851">
    <property type="entry name" value="ResIII"/>
    <property type="match status" value="1"/>
</dbReference>
<dbReference type="PANTHER" id="PTHR47396">
    <property type="entry name" value="TYPE I RESTRICTION ENZYME ECOKI R PROTEIN"/>
    <property type="match status" value="1"/>
</dbReference>
<protein>
    <recommendedName>
        <fullName evidence="1">Helicase ATP-binding domain-containing protein</fullName>
    </recommendedName>
</protein>
<dbReference type="CDD" id="cd17926">
    <property type="entry name" value="DEXHc_RE"/>
    <property type="match status" value="1"/>
</dbReference>
<dbReference type="PANTHER" id="PTHR47396:SF1">
    <property type="entry name" value="ATP-DEPENDENT HELICASE IRC3-RELATED"/>
    <property type="match status" value="1"/>
</dbReference>
<dbReference type="InterPro" id="IPR014001">
    <property type="entry name" value="Helicase_ATP-bd"/>
</dbReference>
<feature type="domain" description="Helicase ATP-binding" evidence="1">
    <location>
        <begin position="426"/>
        <end position="558"/>
    </location>
</feature>
<dbReference type="RefSeq" id="WP_093673675.1">
    <property type="nucleotide sequence ID" value="NZ_FOOY01000019.1"/>
</dbReference>
<dbReference type="STRING" id="269670.SAMN02982927_02559"/>